<dbReference type="OrthoDB" id="9807744at2"/>
<reference evidence="2 3" key="1">
    <citation type="submission" date="2017-12" db="EMBL/GenBank/DDBJ databases">
        <title>Kangiella profundi FT102 completed genome.</title>
        <authorList>
            <person name="Xu J."/>
            <person name="Wang J."/>
            <person name="Lu Y."/>
        </authorList>
    </citation>
    <scope>NUCLEOTIDE SEQUENCE [LARGE SCALE GENOMIC DNA]</scope>
    <source>
        <strain evidence="2 3">FT102</strain>
    </source>
</reference>
<accession>A0A2K9B4I3</accession>
<keyword evidence="3" id="KW-1185">Reference proteome</keyword>
<name>A0A2K9B4I3_9GAMM</name>
<sequence>MTTALLPTSSEKRFHSLDLIRGIAVLGILIMNIYGFSNIFAYYMNPHALGEATASDLWVWSFTHIFADQKFYTIFSMLFGAGILLMADRAREKGVSAARYHYFRMFWLIVFGLIHALLIWLGDILFIYACMGLWVFLFTDTSAKTKLITGIVLIALYSLYMAMVSFHLDKIPAEDLEFMFSMFYPDQTTIDEETLPYITSYAAQVSDRIDFFLENVLSMGLTFGIFRIGGSMLLGMALYQYGVLTAARSRSFYITLAIICLLIGFSLTAWDMKQLFTHGFSFESLMFSYMTLTNIAAVFIAIGYIALFALWIKSSAAIKLRNALEAVGRMAFTNYLMQSIICTTIFYSFGLGLFTELSRLQLMGIVAIVFLVQLFWSSWWLNRFHYGPLEWLWRSLTYGKFQAFRKH</sequence>
<dbReference type="KEGG" id="kpd:CW740_11395"/>
<dbReference type="Pfam" id="PF04235">
    <property type="entry name" value="DUF418"/>
    <property type="match status" value="1"/>
</dbReference>
<proteinExistence type="predicted"/>
<evidence type="ECO:0000259" key="1">
    <source>
        <dbReference type="Pfam" id="PF04235"/>
    </source>
</evidence>
<dbReference type="InterPro" id="IPR007349">
    <property type="entry name" value="DUF418"/>
</dbReference>
<dbReference type="PANTHER" id="PTHR30590:SF2">
    <property type="entry name" value="INNER MEMBRANE PROTEIN"/>
    <property type="match status" value="1"/>
</dbReference>
<dbReference type="Proteomes" id="UP000232693">
    <property type="component" value="Chromosome"/>
</dbReference>
<dbReference type="AlphaFoldDB" id="A0A2K9B4I3"/>
<dbReference type="EMBL" id="CP025120">
    <property type="protein sequence ID" value="AUD79818.1"/>
    <property type="molecule type" value="Genomic_DNA"/>
</dbReference>
<dbReference type="PANTHER" id="PTHR30590">
    <property type="entry name" value="INNER MEMBRANE PROTEIN"/>
    <property type="match status" value="1"/>
</dbReference>
<dbReference type="InterPro" id="IPR052529">
    <property type="entry name" value="Bact_Transport_Assoc"/>
</dbReference>
<dbReference type="RefSeq" id="WP_106647610.1">
    <property type="nucleotide sequence ID" value="NZ_BMGO01000001.1"/>
</dbReference>
<evidence type="ECO:0000313" key="3">
    <source>
        <dbReference type="Proteomes" id="UP000232693"/>
    </source>
</evidence>
<protein>
    <recommendedName>
        <fullName evidence="1">DUF418 domain-containing protein</fullName>
    </recommendedName>
</protein>
<gene>
    <name evidence="2" type="ORF">CW740_11395</name>
</gene>
<organism evidence="2 3">
    <name type="scientific">Kangiella profundi</name>
    <dbReference type="NCBI Taxonomy" id="1561924"/>
    <lineage>
        <taxon>Bacteria</taxon>
        <taxon>Pseudomonadati</taxon>
        <taxon>Pseudomonadota</taxon>
        <taxon>Gammaproteobacteria</taxon>
        <taxon>Kangiellales</taxon>
        <taxon>Kangiellaceae</taxon>
        <taxon>Kangiella</taxon>
    </lineage>
</organism>
<evidence type="ECO:0000313" key="2">
    <source>
        <dbReference type="EMBL" id="AUD79818.1"/>
    </source>
</evidence>
<feature type="domain" description="DUF418" evidence="1">
    <location>
        <begin position="238"/>
        <end position="400"/>
    </location>
</feature>